<dbReference type="EMBL" id="DSYK01000343">
    <property type="protein sequence ID" value="HGS21582.1"/>
    <property type="molecule type" value="Genomic_DNA"/>
</dbReference>
<evidence type="ECO:0000259" key="2">
    <source>
        <dbReference type="Pfam" id="PF02698"/>
    </source>
</evidence>
<organism evidence="3">
    <name type="scientific">Anaerolinea thermolimosa</name>
    <dbReference type="NCBI Taxonomy" id="229919"/>
    <lineage>
        <taxon>Bacteria</taxon>
        <taxon>Bacillati</taxon>
        <taxon>Chloroflexota</taxon>
        <taxon>Anaerolineae</taxon>
        <taxon>Anaerolineales</taxon>
        <taxon>Anaerolineaceae</taxon>
        <taxon>Anaerolinea</taxon>
    </lineage>
</organism>
<evidence type="ECO:0000256" key="1">
    <source>
        <dbReference type="SAM" id="Phobius"/>
    </source>
</evidence>
<name>A0A7C4KH18_9CHLR</name>
<comment type="caution">
    <text evidence="3">The sequence shown here is derived from an EMBL/GenBank/DDBJ whole genome shotgun (WGS) entry which is preliminary data.</text>
</comment>
<dbReference type="CDD" id="cd06259">
    <property type="entry name" value="YdcF-like"/>
    <property type="match status" value="1"/>
</dbReference>
<dbReference type="PANTHER" id="PTHR30336">
    <property type="entry name" value="INNER MEMBRANE PROTEIN, PROBABLE PERMEASE"/>
    <property type="match status" value="1"/>
</dbReference>
<dbReference type="GO" id="GO:0000270">
    <property type="term" value="P:peptidoglycan metabolic process"/>
    <property type="evidence" value="ECO:0007669"/>
    <property type="project" value="TreeGrafter"/>
</dbReference>
<dbReference type="Gene3D" id="3.40.50.620">
    <property type="entry name" value="HUPs"/>
    <property type="match status" value="1"/>
</dbReference>
<keyword evidence="1" id="KW-0472">Membrane</keyword>
<accession>A0A7C4KH18</accession>
<keyword evidence="1" id="KW-1133">Transmembrane helix</keyword>
<dbReference type="InterPro" id="IPR014729">
    <property type="entry name" value="Rossmann-like_a/b/a_fold"/>
</dbReference>
<dbReference type="GO" id="GO:0043164">
    <property type="term" value="P:Gram-negative-bacterium-type cell wall biogenesis"/>
    <property type="evidence" value="ECO:0007669"/>
    <property type="project" value="TreeGrafter"/>
</dbReference>
<feature type="transmembrane region" description="Helical" evidence="1">
    <location>
        <begin position="12"/>
        <end position="29"/>
    </location>
</feature>
<feature type="transmembrane region" description="Helical" evidence="1">
    <location>
        <begin position="38"/>
        <end position="56"/>
    </location>
</feature>
<dbReference type="AlphaFoldDB" id="A0A7C4KH18"/>
<gene>
    <name evidence="3" type="ORF">ENT37_06910</name>
</gene>
<evidence type="ECO:0000313" key="3">
    <source>
        <dbReference type="EMBL" id="HGS21582.1"/>
    </source>
</evidence>
<keyword evidence="1" id="KW-0812">Transmembrane</keyword>
<sequence>MFVFLSKFIPPLIYPLGLAISLLLISLFLHKHPRFQKAAVMSAMIILLLGSNRWVAITLARSLEWQYLPQGEIPPADCIVVLGGSTDPAEPPRPTIELNGAVDRVFYTALLYHQGKAPVVISSGGIISWLDARSSTPAEEMAIILTQLGVPEEAILKQNRSQNTYEDALYTAAILKEKGFTRVILVTSAMHMPRSVALFRKQGIEVIPAPADFSVTETSWNQLIHADLPGMVVSLLPNVGNLSLTTNALKEYIGILAYHLRGWL</sequence>
<dbReference type="PANTHER" id="PTHR30336:SF4">
    <property type="entry name" value="ENVELOPE BIOGENESIS FACTOR ELYC"/>
    <property type="match status" value="1"/>
</dbReference>
<dbReference type="Pfam" id="PF02698">
    <property type="entry name" value="DUF218"/>
    <property type="match status" value="1"/>
</dbReference>
<dbReference type="InterPro" id="IPR051599">
    <property type="entry name" value="Cell_Envelope_Assoc"/>
</dbReference>
<proteinExistence type="predicted"/>
<protein>
    <submittedName>
        <fullName evidence="3">YdcF family protein</fullName>
    </submittedName>
</protein>
<feature type="domain" description="DUF218" evidence="2">
    <location>
        <begin position="77"/>
        <end position="254"/>
    </location>
</feature>
<dbReference type="InterPro" id="IPR003848">
    <property type="entry name" value="DUF218"/>
</dbReference>
<dbReference type="GO" id="GO:0005886">
    <property type="term" value="C:plasma membrane"/>
    <property type="evidence" value="ECO:0007669"/>
    <property type="project" value="TreeGrafter"/>
</dbReference>
<reference evidence="3" key="1">
    <citation type="journal article" date="2020" name="mSystems">
        <title>Genome- and Community-Level Interaction Insights into Carbon Utilization and Element Cycling Functions of Hydrothermarchaeota in Hydrothermal Sediment.</title>
        <authorList>
            <person name="Zhou Z."/>
            <person name="Liu Y."/>
            <person name="Xu W."/>
            <person name="Pan J."/>
            <person name="Luo Z.H."/>
            <person name="Li M."/>
        </authorList>
    </citation>
    <scope>NUCLEOTIDE SEQUENCE [LARGE SCALE GENOMIC DNA]</scope>
    <source>
        <strain evidence="3">SpSt-573</strain>
    </source>
</reference>